<dbReference type="InterPro" id="IPR007482">
    <property type="entry name" value="Tyr_Pase-like_PTPLA"/>
</dbReference>
<keyword evidence="11 14" id="KW-0275">Fatty acid biosynthesis</keyword>
<feature type="transmembrane region" description="Helical" evidence="14">
    <location>
        <begin position="166"/>
        <end position="188"/>
    </location>
</feature>
<evidence type="ECO:0000256" key="1">
    <source>
        <dbReference type="ARBA" id="ARBA00004141"/>
    </source>
</evidence>
<dbReference type="GO" id="GO:0030497">
    <property type="term" value="P:fatty acid elongation"/>
    <property type="evidence" value="ECO:0007669"/>
    <property type="project" value="TreeGrafter"/>
</dbReference>
<dbReference type="PANTHER" id="PTHR11035">
    <property type="entry name" value="VERY-LONG-CHAIN (3R)-3-HYDROXYACYL-COA DEHYDRATASE"/>
    <property type="match status" value="1"/>
</dbReference>
<evidence type="ECO:0000256" key="4">
    <source>
        <dbReference type="ARBA" id="ARBA00013122"/>
    </source>
</evidence>
<organism evidence="16 17">
    <name type="scientific">Serendipita vermifera MAFF 305830</name>
    <dbReference type="NCBI Taxonomy" id="933852"/>
    <lineage>
        <taxon>Eukaryota</taxon>
        <taxon>Fungi</taxon>
        <taxon>Dikarya</taxon>
        <taxon>Basidiomycota</taxon>
        <taxon>Agaricomycotina</taxon>
        <taxon>Agaricomycetes</taxon>
        <taxon>Sebacinales</taxon>
        <taxon>Serendipitaceae</taxon>
        <taxon>Serendipita</taxon>
    </lineage>
</organism>
<dbReference type="OrthoDB" id="46988at2759"/>
<dbReference type="GO" id="GO:0005789">
    <property type="term" value="C:endoplasmic reticulum membrane"/>
    <property type="evidence" value="ECO:0007669"/>
    <property type="project" value="UniProtKB-SubCell"/>
</dbReference>
<keyword evidence="12 14" id="KW-0456">Lyase</keyword>
<name>A0A0C3AQ10_SERVB</name>
<keyword evidence="7 14" id="KW-0276">Fatty acid metabolism</keyword>
<feature type="compositionally biased region" description="Basic and acidic residues" evidence="15">
    <location>
        <begin position="208"/>
        <end position="218"/>
    </location>
</feature>
<keyword evidence="5 14" id="KW-0444">Lipid biosynthesis</keyword>
<evidence type="ECO:0000256" key="15">
    <source>
        <dbReference type="SAM" id="MobiDB-lite"/>
    </source>
</evidence>
<dbReference type="GO" id="GO:0042761">
    <property type="term" value="P:very long-chain fatty acid biosynthetic process"/>
    <property type="evidence" value="ECO:0007669"/>
    <property type="project" value="TreeGrafter"/>
</dbReference>
<evidence type="ECO:0000256" key="12">
    <source>
        <dbReference type="ARBA" id="ARBA00023239"/>
    </source>
</evidence>
<proteinExistence type="inferred from homology"/>
<evidence type="ECO:0000256" key="3">
    <source>
        <dbReference type="ARBA" id="ARBA00007811"/>
    </source>
</evidence>
<keyword evidence="8 14" id="KW-1133">Transmembrane helix</keyword>
<dbReference type="AlphaFoldDB" id="A0A0C3AQ10"/>
<evidence type="ECO:0000256" key="9">
    <source>
        <dbReference type="ARBA" id="ARBA00023098"/>
    </source>
</evidence>
<evidence type="ECO:0000256" key="13">
    <source>
        <dbReference type="ARBA" id="ARBA00036671"/>
    </source>
</evidence>
<comment type="similarity">
    <text evidence="3 14">Belongs to the very long-chain fatty acids dehydratase HACD family.</text>
</comment>
<evidence type="ECO:0000256" key="7">
    <source>
        <dbReference type="ARBA" id="ARBA00022832"/>
    </source>
</evidence>
<dbReference type="EMBL" id="KN824363">
    <property type="protein sequence ID" value="KIM22124.1"/>
    <property type="molecule type" value="Genomic_DNA"/>
</dbReference>
<keyword evidence="6 14" id="KW-0812">Transmembrane</keyword>
<comment type="catalytic activity">
    <reaction evidence="13 14">
        <text>a very-long-chain (3R)-3-hydroxyacyl-CoA = a very-long-chain (2E)-enoyl-CoA + H2O</text>
        <dbReference type="Rhea" id="RHEA:45812"/>
        <dbReference type="ChEBI" id="CHEBI:15377"/>
        <dbReference type="ChEBI" id="CHEBI:83728"/>
        <dbReference type="ChEBI" id="CHEBI:85440"/>
        <dbReference type="EC" id="4.2.1.134"/>
    </reaction>
</comment>
<keyword evidence="10 14" id="KW-0472">Membrane</keyword>
<dbReference type="GO" id="GO:0102158">
    <property type="term" value="F:very-long-chain (3R)-3-hydroxyacyl-CoA dehydratase activity"/>
    <property type="evidence" value="ECO:0007669"/>
    <property type="project" value="UniProtKB-EC"/>
</dbReference>
<feature type="transmembrane region" description="Helical" evidence="14">
    <location>
        <begin position="126"/>
        <end position="146"/>
    </location>
</feature>
<keyword evidence="17" id="KW-1185">Reference proteome</keyword>
<feature type="region of interest" description="Disordered" evidence="15">
    <location>
        <begin position="194"/>
        <end position="218"/>
    </location>
</feature>
<dbReference type="Pfam" id="PF04387">
    <property type="entry name" value="PTPLA"/>
    <property type="match status" value="1"/>
</dbReference>
<gene>
    <name evidence="16" type="ORF">M408DRAFT_324136</name>
</gene>
<dbReference type="HOGENOM" id="CLU_034302_1_0_1"/>
<evidence type="ECO:0000313" key="16">
    <source>
        <dbReference type="EMBL" id="KIM22124.1"/>
    </source>
</evidence>
<evidence type="ECO:0000256" key="10">
    <source>
        <dbReference type="ARBA" id="ARBA00023136"/>
    </source>
</evidence>
<evidence type="ECO:0000256" key="5">
    <source>
        <dbReference type="ARBA" id="ARBA00022516"/>
    </source>
</evidence>
<evidence type="ECO:0000313" key="17">
    <source>
        <dbReference type="Proteomes" id="UP000054097"/>
    </source>
</evidence>
<comment type="subcellular location">
    <subcellularLocation>
        <location evidence="14">Endoplasmic reticulum membrane</location>
        <topology evidence="14">Multi-pass membrane protein</topology>
    </subcellularLocation>
    <subcellularLocation>
        <location evidence="1">Membrane</location>
        <topology evidence="1">Multi-pass membrane protein</topology>
    </subcellularLocation>
</comment>
<dbReference type="EC" id="4.2.1.134" evidence="4 14"/>
<protein>
    <recommendedName>
        <fullName evidence="4 14">Very-long-chain (3R)-3-hydroxyacyl-CoA dehydratase</fullName>
        <ecNumber evidence="4 14">4.2.1.134</ecNumber>
    </recommendedName>
</protein>
<evidence type="ECO:0000256" key="2">
    <source>
        <dbReference type="ARBA" id="ARBA00005194"/>
    </source>
</evidence>
<evidence type="ECO:0000256" key="11">
    <source>
        <dbReference type="ARBA" id="ARBA00023160"/>
    </source>
</evidence>
<keyword evidence="14" id="KW-0256">Endoplasmic reticulum</keyword>
<dbReference type="Proteomes" id="UP000054097">
    <property type="component" value="Unassembled WGS sequence"/>
</dbReference>
<comment type="caution">
    <text evidence="14">Lacks conserved residue(s) required for the propagation of feature annotation.</text>
</comment>
<reference evidence="16 17" key="1">
    <citation type="submission" date="2014-04" db="EMBL/GenBank/DDBJ databases">
        <authorList>
            <consortium name="DOE Joint Genome Institute"/>
            <person name="Kuo A."/>
            <person name="Zuccaro A."/>
            <person name="Kohler A."/>
            <person name="Nagy L.G."/>
            <person name="Floudas D."/>
            <person name="Copeland A."/>
            <person name="Barry K.W."/>
            <person name="Cichocki N."/>
            <person name="Veneault-Fourrey C."/>
            <person name="LaButti K."/>
            <person name="Lindquist E.A."/>
            <person name="Lipzen A."/>
            <person name="Lundell T."/>
            <person name="Morin E."/>
            <person name="Murat C."/>
            <person name="Sun H."/>
            <person name="Tunlid A."/>
            <person name="Henrissat B."/>
            <person name="Grigoriev I.V."/>
            <person name="Hibbett D.S."/>
            <person name="Martin F."/>
            <person name="Nordberg H.P."/>
            <person name="Cantor M.N."/>
            <person name="Hua S.X."/>
        </authorList>
    </citation>
    <scope>NUCLEOTIDE SEQUENCE [LARGE SCALE GENOMIC DNA]</scope>
    <source>
        <strain evidence="16 17">MAFF 305830</strain>
    </source>
</reference>
<evidence type="ECO:0000256" key="8">
    <source>
        <dbReference type="ARBA" id="ARBA00022989"/>
    </source>
</evidence>
<comment type="pathway">
    <text evidence="2 14">Lipid metabolism; fatty acid biosynthesis.</text>
</comment>
<dbReference type="UniPathway" id="UPA00094"/>
<sequence length="218" mass="23910">MTGIHLESHPPTWAAKSHASLDELIHRASTTSSPRSIGLAALLIQSLAVLEPAHAYLRLTRSPVSITAAQVASRLMIVWCFLESSTDAQSSPFYASMLLAWSAAELLRSTYYLLSLLHIANVITTLRYTAFYLLYPVGAGSEYALILKGFPAYPSKQAVLRSMGEWAWLRVPVVLLWPASLFILMSYMHKQRKSALGKGPGRSIPGGKLRDVGGKKRA</sequence>
<dbReference type="GO" id="GO:0030148">
    <property type="term" value="P:sphingolipid biosynthetic process"/>
    <property type="evidence" value="ECO:0007669"/>
    <property type="project" value="TreeGrafter"/>
</dbReference>
<evidence type="ECO:0000256" key="6">
    <source>
        <dbReference type="ARBA" id="ARBA00022692"/>
    </source>
</evidence>
<evidence type="ECO:0000256" key="14">
    <source>
        <dbReference type="RuleBase" id="RU363109"/>
    </source>
</evidence>
<comment type="function">
    <text evidence="14">Catalyzes the third of the four reactions of the long-chain fatty acids elongation cycle. This endoplasmic reticulum-bound enzymatic process, allows the addition of two carbons to the chain of long- and very long-chain fatty acids/VLCFAs per cycle. This enzyme catalyzes the dehydration of the 3-hydroxyacyl-CoA intermediate into trans-2,3-enoyl-CoA, within each cycle of fatty acid elongation. Thereby, it participates to the production of VLCFAs of different chain lengths that are involved in multiple biological processes as precursors of membrane lipids and lipid mediators.</text>
</comment>
<dbReference type="PANTHER" id="PTHR11035:SF3">
    <property type="entry name" value="VERY-LONG-CHAIN (3R)-3-HYDROXYACYL-COA DEHYDRATASE"/>
    <property type="match status" value="1"/>
</dbReference>
<accession>A0A0C3AQ10</accession>
<keyword evidence="9 14" id="KW-0443">Lipid metabolism</keyword>
<reference evidence="17" key="2">
    <citation type="submission" date="2015-01" db="EMBL/GenBank/DDBJ databases">
        <title>Evolutionary Origins and Diversification of the Mycorrhizal Mutualists.</title>
        <authorList>
            <consortium name="DOE Joint Genome Institute"/>
            <consortium name="Mycorrhizal Genomics Consortium"/>
            <person name="Kohler A."/>
            <person name="Kuo A."/>
            <person name="Nagy L.G."/>
            <person name="Floudas D."/>
            <person name="Copeland A."/>
            <person name="Barry K.W."/>
            <person name="Cichocki N."/>
            <person name="Veneault-Fourrey C."/>
            <person name="LaButti K."/>
            <person name="Lindquist E.A."/>
            <person name="Lipzen A."/>
            <person name="Lundell T."/>
            <person name="Morin E."/>
            <person name="Murat C."/>
            <person name="Riley R."/>
            <person name="Ohm R."/>
            <person name="Sun H."/>
            <person name="Tunlid A."/>
            <person name="Henrissat B."/>
            <person name="Grigoriev I.V."/>
            <person name="Hibbett D.S."/>
            <person name="Martin F."/>
        </authorList>
    </citation>
    <scope>NUCLEOTIDE SEQUENCE [LARGE SCALE GENOMIC DNA]</scope>
    <source>
        <strain evidence="17">MAFF 305830</strain>
    </source>
</reference>
<dbReference type="STRING" id="933852.A0A0C3AQ10"/>